<dbReference type="RefSeq" id="WP_219502474.1">
    <property type="nucleotide sequence ID" value="NZ_JAHXDN010000003.1"/>
</dbReference>
<protein>
    <submittedName>
        <fullName evidence="2">AAA family ATPase</fullName>
    </submittedName>
</protein>
<dbReference type="Proteomes" id="UP001138661">
    <property type="component" value="Unassembled WGS sequence"/>
</dbReference>
<evidence type="ECO:0000313" key="2">
    <source>
        <dbReference type="EMBL" id="MBW4708515.1"/>
    </source>
</evidence>
<dbReference type="Pfam" id="PF13521">
    <property type="entry name" value="AAA_28"/>
    <property type="match status" value="1"/>
</dbReference>
<evidence type="ECO:0000259" key="1">
    <source>
        <dbReference type="Pfam" id="PF13521"/>
    </source>
</evidence>
<keyword evidence="3" id="KW-1185">Reference proteome</keyword>
<dbReference type="InterPro" id="IPR038727">
    <property type="entry name" value="NadR/Ttd14_AAA_dom"/>
</dbReference>
<comment type="caution">
    <text evidence="2">The sequence shown here is derived from an EMBL/GenBank/DDBJ whole genome shotgun (WGS) entry which is preliminary data.</text>
</comment>
<proteinExistence type="predicted"/>
<evidence type="ECO:0000313" key="3">
    <source>
        <dbReference type="Proteomes" id="UP001138661"/>
    </source>
</evidence>
<dbReference type="AlphaFoldDB" id="A0A9X1FV33"/>
<dbReference type="EMBL" id="JAHXDN010000003">
    <property type="protein sequence ID" value="MBW4708515.1"/>
    <property type="molecule type" value="Genomic_DNA"/>
</dbReference>
<accession>A0A9X1FV33</accession>
<feature type="domain" description="NadR/Ttd14 AAA" evidence="1">
    <location>
        <begin position="4"/>
        <end position="166"/>
    </location>
</feature>
<sequence>MNGRVLISGCSGGGKSTLLDEIEARGHAVVKEPGRRIVAEQKAGDGKALPWVDMAAFARRATEMARHDLSAAAERGGFVFFDRGLVDAAVALQQAIGVPVAETLAGAHRYAPCVFLAPPWPEIFTRDADRQHDLSTAIAEYHRLEQAFDALGYAICLLPKAPVSDRADLVLQKVGLT</sequence>
<reference evidence="2" key="1">
    <citation type="submission" date="2021-07" db="EMBL/GenBank/DDBJ databases">
        <title>Roseobacter insulae sp. nov., isolated from a tidal flat.</title>
        <authorList>
            <person name="Park S."/>
            <person name="Yoon J.-H."/>
        </authorList>
    </citation>
    <scope>NUCLEOTIDE SEQUENCE</scope>
    <source>
        <strain evidence="2">YSTF-M11</strain>
    </source>
</reference>
<organism evidence="2 3">
    <name type="scientific">Roseobacter insulae</name>
    <dbReference type="NCBI Taxonomy" id="2859783"/>
    <lineage>
        <taxon>Bacteria</taxon>
        <taxon>Pseudomonadati</taxon>
        <taxon>Pseudomonadota</taxon>
        <taxon>Alphaproteobacteria</taxon>
        <taxon>Rhodobacterales</taxon>
        <taxon>Roseobacteraceae</taxon>
        <taxon>Roseobacter</taxon>
    </lineage>
</organism>
<gene>
    <name evidence="2" type="ORF">KX928_12050</name>
</gene>
<name>A0A9X1FV33_9RHOB</name>